<keyword evidence="3 6" id="KW-1133">Transmembrane helix</keyword>
<dbReference type="Proteomes" id="UP000264006">
    <property type="component" value="Chromosome"/>
</dbReference>
<dbReference type="KEGG" id="euz:DVS28_a0442"/>
<evidence type="ECO:0000313" key="7">
    <source>
        <dbReference type="EMBL" id="AXV05149.1"/>
    </source>
</evidence>
<gene>
    <name evidence="7" type="ORF">DVS28_a0442</name>
</gene>
<dbReference type="GO" id="GO:0005886">
    <property type="term" value="C:plasma membrane"/>
    <property type="evidence" value="ECO:0007669"/>
    <property type="project" value="UniProtKB-SubCell"/>
</dbReference>
<evidence type="ECO:0000256" key="3">
    <source>
        <dbReference type="ARBA" id="ARBA00022989"/>
    </source>
</evidence>
<organism evidence="7 8">
    <name type="scientific">Euzebya pacifica</name>
    <dbReference type="NCBI Taxonomy" id="1608957"/>
    <lineage>
        <taxon>Bacteria</taxon>
        <taxon>Bacillati</taxon>
        <taxon>Actinomycetota</taxon>
        <taxon>Nitriliruptoria</taxon>
        <taxon>Euzebyales</taxon>
    </lineage>
</organism>
<keyword evidence="4 6" id="KW-0472">Membrane</keyword>
<feature type="transmembrane region" description="Helical" evidence="6">
    <location>
        <begin position="21"/>
        <end position="42"/>
    </location>
</feature>
<dbReference type="SUPFAM" id="SSF90123">
    <property type="entry name" value="ABC transporter transmembrane region"/>
    <property type="match status" value="1"/>
</dbReference>
<evidence type="ECO:0000256" key="5">
    <source>
        <dbReference type="SAM" id="MobiDB-lite"/>
    </source>
</evidence>
<dbReference type="AlphaFoldDB" id="A0A346XSF2"/>
<keyword evidence="2 6" id="KW-0812">Transmembrane</keyword>
<evidence type="ECO:0000256" key="1">
    <source>
        <dbReference type="ARBA" id="ARBA00004651"/>
    </source>
</evidence>
<dbReference type="Pfam" id="PF13829">
    <property type="entry name" value="DUF4191"/>
    <property type="match status" value="1"/>
</dbReference>
<dbReference type="OrthoDB" id="8479889at2"/>
<name>A0A346XSF2_9ACTN</name>
<dbReference type="InterPro" id="IPR036640">
    <property type="entry name" value="ABC1_TM_sf"/>
</dbReference>
<feature type="transmembrane region" description="Helical" evidence="6">
    <location>
        <begin position="48"/>
        <end position="65"/>
    </location>
</feature>
<dbReference type="EMBL" id="CP031165">
    <property type="protein sequence ID" value="AXV05149.1"/>
    <property type="molecule type" value="Genomic_DNA"/>
</dbReference>
<feature type="region of interest" description="Disordered" evidence="5">
    <location>
        <begin position="186"/>
        <end position="215"/>
    </location>
</feature>
<dbReference type="RefSeq" id="WP_114589999.1">
    <property type="nucleotide sequence ID" value="NZ_CP031165.1"/>
</dbReference>
<evidence type="ECO:0000313" key="8">
    <source>
        <dbReference type="Proteomes" id="UP000264006"/>
    </source>
</evidence>
<evidence type="ECO:0000256" key="2">
    <source>
        <dbReference type="ARBA" id="ARBA00022692"/>
    </source>
</evidence>
<sequence>MNQIKQIIQTFNVTRQHDPSVVPAVALGAGGALVLCLVLGFVLGPLLLWIPLALFAMIATALIILGRKAQSASLAAIEGQAGAAAAVLQSMRGAWEITPAVAFNRREDMIHLAVGPPGVVLVAEGTSPARVKQLMAKERRRFDRAAGEVPVTEVLVGDGEDQVELKKLAFHMAKLPRAIKPKEVGPLNRKLSALKASAPPMPKGPQMRRAPKKYR</sequence>
<evidence type="ECO:0000256" key="6">
    <source>
        <dbReference type="SAM" id="Phobius"/>
    </source>
</evidence>
<accession>A0A346XSF2</accession>
<dbReference type="InterPro" id="IPR025445">
    <property type="entry name" value="DUF4191"/>
</dbReference>
<reference evidence="7 8" key="1">
    <citation type="submission" date="2018-09" db="EMBL/GenBank/DDBJ databases">
        <title>Complete genome sequence of Euzebya sp. DY32-46 isolated from seawater of Pacific Ocean.</title>
        <authorList>
            <person name="Xu L."/>
            <person name="Wu Y.-H."/>
            <person name="Xu X.-W."/>
        </authorList>
    </citation>
    <scope>NUCLEOTIDE SEQUENCE [LARGE SCALE GENOMIC DNA]</scope>
    <source>
        <strain evidence="7 8">DY32-46</strain>
    </source>
</reference>
<dbReference type="GO" id="GO:0005524">
    <property type="term" value="F:ATP binding"/>
    <property type="evidence" value="ECO:0007669"/>
    <property type="project" value="InterPro"/>
</dbReference>
<comment type="subcellular location">
    <subcellularLocation>
        <location evidence="1">Cell membrane</location>
        <topology evidence="1">Multi-pass membrane protein</topology>
    </subcellularLocation>
</comment>
<protein>
    <submittedName>
        <fullName evidence="7">Transmembrane protein</fullName>
    </submittedName>
</protein>
<proteinExistence type="predicted"/>
<keyword evidence="8" id="KW-1185">Reference proteome</keyword>
<evidence type="ECO:0000256" key="4">
    <source>
        <dbReference type="ARBA" id="ARBA00023136"/>
    </source>
</evidence>